<dbReference type="Proteomes" id="UP000309997">
    <property type="component" value="Unassembled WGS sequence"/>
</dbReference>
<dbReference type="EMBL" id="RCHU02000008">
    <property type="protein sequence ID" value="KAL3582412.1"/>
    <property type="molecule type" value="Genomic_DNA"/>
</dbReference>
<gene>
    <name evidence="1" type="ORF">D5086_016744</name>
</gene>
<reference evidence="1 2" key="1">
    <citation type="journal article" date="2024" name="Plant Biotechnol. J.">
        <title>Genome and CRISPR/Cas9 system of a widespread forest tree (Populus alba) in the world.</title>
        <authorList>
            <person name="Liu Y.J."/>
            <person name="Jiang P.F."/>
            <person name="Han X.M."/>
            <person name="Li X.Y."/>
            <person name="Wang H.M."/>
            <person name="Wang Y.J."/>
            <person name="Wang X.X."/>
            <person name="Zeng Q.Y."/>
        </authorList>
    </citation>
    <scope>NUCLEOTIDE SEQUENCE [LARGE SCALE GENOMIC DNA]</scope>
    <source>
        <strain evidence="2">cv. PAL-ZL1</strain>
    </source>
</reference>
<protein>
    <submittedName>
        <fullName evidence="1">Uncharacterized protein</fullName>
    </submittedName>
</protein>
<keyword evidence="2" id="KW-1185">Reference proteome</keyword>
<sequence length="231" mass="25921">MRMMRCYIFNEHMITYLNFGPSMDYRNGALDYIFYANVGPARSLGIPTTRMWAPSRALEPPFKARVGSPLHGSLAIPIFSAKHALAKEKGPSLLVMIFHIYSHYKQLTEKKTAEHGQKSRSPDGLVTPASASFHDLRLVHFLAFLFSLPKSAAGLWNSWSSAGMLRGSCFNPMFKETCPAVFEGVGPELKAHRECKTRLPLSEILLSQRAAAPPSSRIRKGNKFLFFRNML</sequence>
<comment type="caution">
    <text evidence="1">The sequence shown here is derived from an EMBL/GenBank/DDBJ whole genome shotgun (WGS) entry which is preliminary data.</text>
</comment>
<name>A0ACC4BW83_POPAL</name>
<accession>A0ACC4BW83</accession>
<evidence type="ECO:0000313" key="1">
    <source>
        <dbReference type="EMBL" id="KAL3582412.1"/>
    </source>
</evidence>
<evidence type="ECO:0000313" key="2">
    <source>
        <dbReference type="Proteomes" id="UP000309997"/>
    </source>
</evidence>
<proteinExistence type="predicted"/>
<organism evidence="1 2">
    <name type="scientific">Populus alba</name>
    <name type="common">White poplar</name>
    <dbReference type="NCBI Taxonomy" id="43335"/>
    <lineage>
        <taxon>Eukaryota</taxon>
        <taxon>Viridiplantae</taxon>
        <taxon>Streptophyta</taxon>
        <taxon>Embryophyta</taxon>
        <taxon>Tracheophyta</taxon>
        <taxon>Spermatophyta</taxon>
        <taxon>Magnoliopsida</taxon>
        <taxon>eudicotyledons</taxon>
        <taxon>Gunneridae</taxon>
        <taxon>Pentapetalae</taxon>
        <taxon>rosids</taxon>
        <taxon>fabids</taxon>
        <taxon>Malpighiales</taxon>
        <taxon>Salicaceae</taxon>
        <taxon>Saliceae</taxon>
        <taxon>Populus</taxon>
    </lineage>
</organism>